<evidence type="ECO:0000256" key="1">
    <source>
        <dbReference type="SAM" id="MobiDB-lite"/>
    </source>
</evidence>
<feature type="compositionally biased region" description="Basic and acidic residues" evidence="1">
    <location>
        <begin position="96"/>
        <end position="107"/>
    </location>
</feature>
<dbReference type="EMBL" id="ML976985">
    <property type="protein sequence ID" value="KAF1959039.1"/>
    <property type="molecule type" value="Genomic_DNA"/>
</dbReference>
<evidence type="ECO:0000313" key="3">
    <source>
        <dbReference type="Proteomes" id="UP000800035"/>
    </source>
</evidence>
<reference evidence="2" key="1">
    <citation type="journal article" date="2020" name="Stud. Mycol.">
        <title>101 Dothideomycetes genomes: a test case for predicting lifestyles and emergence of pathogens.</title>
        <authorList>
            <person name="Haridas S."/>
            <person name="Albert R."/>
            <person name="Binder M."/>
            <person name="Bloem J."/>
            <person name="Labutti K."/>
            <person name="Salamov A."/>
            <person name="Andreopoulos B."/>
            <person name="Baker S."/>
            <person name="Barry K."/>
            <person name="Bills G."/>
            <person name="Bluhm B."/>
            <person name="Cannon C."/>
            <person name="Castanera R."/>
            <person name="Culley D."/>
            <person name="Daum C."/>
            <person name="Ezra D."/>
            <person name="Gonzalez J."/>
            <person name="Henrissat B."/>
            <person name="Kuo A."/>
            <person name="Liang C."/>
            <person name="Lipzen A."/>
            <person name="Lutzoni F."/>
            <person name="Magnuson J."/>
            <person name="Mondo S."/>
            <person name="Nolan M."/>
            <person name="Ohm R."/>
            <person name="Pangilinan J."/>
            <person name="Park H.-J."/>
            <person name="Ramirez L."/>
            <person name="Alfaro M."/>
            <person name="Sun H."/>
            <person name="Tritt A."/>
            <person name="Yoshinaga Y."/>
            <person name="Zwiers L.-H."/>
            <person name="Turgeon B."/>
            <person name="Goodwin S."/>
            <person name="Spatafora J."/>
            <person name="Crous P."/>
            <person name="Grigoriev I."/>
        </authorList>
    </citation>
    <scope>NUCLEOTIDE SEQUENCE</scope>
    <source>
        <strain evidence="2">CBS 675.92</strain>
    </source>
</reference>
<name>A0A6A5U506_9PLEO</name>
<organism evidence="2 3">
    <name type="scientific">Byssothecium circinans</name>
    <dbReference type="NCBI Taxonomy" id="147558"/>
    <lineage>
        <taxon>Eukaryota</taxon>
        <taxon>Fungi</taxon>
        <taxon>Dikarya</taxon>
        <taxon>Ascomycota</taxon>
        <taxon>Pezizomycotina</taxon>
        <taxon>Dothideomycetes</taxon>
        <taxon>Pleosporomycetidae</taxon>
        <taxon>Pleosporales</taxon>
        <taxon>Massarineae</taxon>
        <taxon>Massarinaceae</taxon>
        <taxon>Byssothecium</taxon>
    </lineage>
</organism>
<dbReference type="AlphaFoldDB" id="A0A6A5U506"/>
<accession>A0A6A5U506</accession>
<dbReference type="OrthoDB" id="3800796at2759"/>
<gene>
    <name evidence="2" type="ORF">CC80DRAFT_490019</name>
</gene>
<feature type="compositionally biased region" description="Low complexity" evidence="1">
    <location>
        <begin position="124"/>
        <end position="140"/>
    </location>
</feature>
<sequence length="695" mass="77450">MSFLRRRDFVDISDDDSLDTPVPAAPPRRKTLTDRVMDADFALSRQPPFNARGGRNNRFGKPHQPYCSDDDDLDRRPSRGTQDLVRNAPRVGMPRSHLDAMEDKDAAELQPADEENGRRPLHDSFSSSSLSRTGSGRSSGHQLVRDNESDGLGVQSSGPRRFDGGNHPLGVFQPPSSLRSRASGAQLGGARRPGGQHRPMGPPSQLEGPMDGEDAAAVIESSYTGFGNLNMPLSLPTRPPPGRSSQLIAPMPSSTVTLPQIAPMQLPDAALPAGSDVPAQSGVDFVELDEEPPPVVLPKGVFRYDKAWQQNSLMVVMLAWQHLKQLGHKLCIDLRESDWRLLCLSILHSMPIGVKHTLMRGSVDTHFRSDAFQSRLERPTSRPSHWMRESKKDAPMIYAISLTDENGRSPTSNELRQIIPVARRYAQVGLDFVDDAVEIDNILRENADKRSTRDHLMADLPFFLTRTENNIRRRVQGRIDTLLRFCDELERRLNKVPVEAQDLPWYRALLYIGYAFNFANRQKQHASGSTNWLMHLVHSICFWLFGAKYSLKNSPICFMAEHAEVKVAETLLTLVSDSFARSGGGFNIAMPGLSNAGADMTDKTTDFVNNFWSQRVDFRVKMEYWNTDEVNAEVKAIIASAEPDQPASLDVPNTQRGLLSTAKARIETVTAEVFRLTNALLAEDAEVVRELKSLE</sequence>
<proteinExistence type="predicted"/>
<dbReference type="Proteomes" id="UP000800035">
    <property type="component" value="Unassembled WGS sequence"/>
</dbReference>
<keyword evidence="3" id="KW-1185">Reference proteome</keyword>
<feature type="region of interest" description="Disordered" evidence="1">
    <location>
        <begin position="40"/>
        <end position="211"/>
    </location>
</feature>
<protein>
    <submittedName>
        <fullName evidence="2">Uncharacterized protein</fullName>
    </submittedName>
</protein>
<evidence type="ECO:0000313" key="2">
    <source>
        <dbReference type="EMBL" id="KAF1959039.1"/>
    </source>
</evidence>